<sequence>MVKRWSLVDRTKKCRIWPANTYYEHLNLICSSMLILEIKDPVDNHQKKRKQNIMHISKYQVLDGHIVMRTVFEIHGH</sequence>
<dbReference type="EMBL" id="KK198754">
    <property type="protein sequence ID" value="KCW83825.1"/>
    <property type="molecule type" value="Genomic_DNA"/>
</dbReference>
<proteinExistence type="predicted"/>
<reference evidence="1" key="1">
    <citation type="submission" date="2013-07" db="EMBL/GenBank/DDBJ databases">
        <title>The genome of Eucalyptus grandis.</title>
        <authorList>
            <person name="Schmutz J."/>
            <person name="Hayes R."/>
            <person name="Myburg A."/>
            <person name="Tuskan G."/>
            <person name="Grattapaglia D."/>
            <person name="Rokhsar D.S."/>
        </authorList>
    </citation>
    <scope>NUCLEOTIDE SEQUENCE</scope>
    <source>
        <tissue evidence="1">Leaf extractions</tissue>
    </source>
</reference>
<dbReference type="Gramene" id="KCW83825">
    <property type="protein sequence ID" value="KCW83825"/>
    <property type="gene ID" value="EUGRSUZ_B00698"/>
</dbReference>
<dbReference type="InParanoid" id="A0A059D0T1"/>
<accession>A0A059D0T1</accession>
<gene>
    <name evidence="1" type="ORF">EUGRSUZ_B00698</name>
</gene>
<protein>
    <submittedName>
        <fullName evidence="1">Uncharacterized protein</fullName>
    </submittedName>
</protein>
<evidence type="ECO:0000313" key="1">
    <source>
        <dbReference type="EMBL" id="KCW83825.1"/>
    </source>
</evidence>
<dbReference type="AlphaFoldDB" id="A0A059D0T1"/>
<organism evidence="1">
    <name type="scientific">Eucalyptus grandis</name>
    <name type="common">Flooded gum</name>
    <dbReference type="NCBI Taxonomy" id="71139"/>
    <lineage>
        <taxon>Eukaryota</taxon>
        <taxon>Viridiplantae</taxon>
        <taxon>Streptophyta</taxon>
        <taxon>Embryophyta</taxon>
        <taxon>Tracheophyta</taxon>
        <taxon>Spermatophyta</taxon>
        <taxon>Magnoliopsida</taxon>
        <taxon>eudicotyledons</taxon>
        <taxon>Gunneridae</taxon>
        <taxon>Pentapetalae</taxon>
        <taxon>rosids</taxon>
        <taxon>malvids</taxon>
        <taxon>Myrtales</taxon>
        <taxon>Myrtaceae</taxon>
        <taxon>Myrtoideae</taxon>
        <taxon>Eucalypteae</taxon>
        <taxon>Eucalyptus</taxon>
    </lineage>
</organism>
<name>A0A059D0T1_EUCGR</name>